<keyword evidence="1" id="KW-1133">Transmembrane helix</keyword>
<sequence length="267" mass="29880">MSPQLLSLSLLVSLCVGIMAVGEETLEVTAVVSANCTLQCTARYQPGVQYIAVRWYKVSDSPEPSLSGLLSRNLPNGTTRWYVGVQRELDLQGESRDILLPNVTCADRGRYTCHLAAPVGEQNREGQVTLTLTDCPTESPTEKLMTDNYMVIFASVLLLLALLIFLISYRSLTHTLRDRNVTTQKEAFLHANKPLDEKDLDSIKILGPKVSKEKQIETTLQKLKPDVEPERADPPRVGNWTWSWSTWWIRRAANPDPPDLCVGESLE</sequence>
<reference evidence="4 5" key="2">
    <citation type="journal article" date="2023" name="Mol. Biol. Evol.">
        <title>Genomics of Secondarily Temperate Adaptation in the Only Non-Antarctic Icefish.</title>
        <authorList>
            <person name="Rivera-Colon A.G."/>
            <person name="Rayamajhi N."/>
            <person name="Minhas B.F."/>
            <person name="Madrigal G."/>
            <person name="Bilyk K.T."/>
            <person name="Yoon V."/>
            <person name="Hune M."/>
            <person name="Gregory S."/>
            <person name="Cheng C.H.C."/>
            <person name="Catchen J.M."/>
        </authorList>
    </citation>
    <scope>NUCLEOTIDE SEQUENCE [LARGE SCALE GENOMIC DNA]</scope>
    <source>
        <strain evidence="4">JMC-PN-2008</strain>
    </source>
</reference>
<dbReference type="PROSITE" id="PS50835">
    <property type="entry name" value="IG_LIKE"/>
    <property type="match status" value="1"/>
</dbReference>
<name>A0AAN7XIR3_ELEMC</name>
<gene>
    <name evidence="4" type="ORF">PBY51_017139</name>
</gene>
<dbReference type="Proteomes" id="UP001346869">
    <property type="component" value="Unassembled WGS sequence"/>
</dbReference>
<evidence type="ECO:0000313" key="5">
    <source>
        <dbReference type="Proteomes" id="UP001346869"/>
    </source>
</evidence>
<keyword evidence="2" id="KW-0732">Signal</keyword>
<dbReference type="AlphaFoldDB" id="A0AAN7XIR3"/>
<feature type="signal peptide" evidence="2">
    <location>
        <begin position="1"/>
        <end position="20"/>
    </location>
</feature>
<dbReference type="PANTHER" id="PTHR15193">
    <property type="entry name" value="CD83 ANTIGEN"/>
    <property type="match status" value="1"/>
</dbReference>
<organism evidence="4 5">
    <name type="scientific">Eleginops maclovinus</name>
    <name type="common">Patagonian blennie</name>
    <name type="synonym">Eleginus maclovinus</name>
    <dbReference type="NCBI Taxonomy" id="56733"/>
    <lineage>
        <taxon>Eukaryota</taxon>
        <taxon>Metazoa</taxon>
        <taxon>Chordata</taxon>
        <taxon>Craniata</taxon>
        <taxon>Vertebrata</taxon>
        <taxon>Euteleostomi</taxon>
        <taxon>Actinopterygii</taxon>
        <taxon>Neopterygii</taxon>
        <taxon>Teleostei</taxon>
        <taxon>Neoteleostei</taxon>
        <taxon>Acanthomorphata</taxon>
        <taxon>Eupercaria</taxon>
        <taxon>Perciformes</taxon>
        <taxon>Notothenioidei</taxon>
        <taxon>Eleginopidae</taxon>
        <taxon>Eleginops</taxon>
    </lineage>
</organism>
<dbReference type="EMBL" id="JAUZQC010000012">
    <property type="protein sequence ID" value="KAK5861682.1"/>
    <property type="molecule type" value="Genomic_DNA"/>
</dbReference>
<dbReference type="InterPro" id="IPR003599">
    <property type="entry name" value="Ig_sub"/>
</dbReference>
<evidence type="ECO:0000259" key="3">
    <source>
        <dbReference type="PROSITE" id="PS50835"/>
    </source>
</evidence>
<proteinExistence type="predicted"/>
<dbReference type="SUPFAM" id="SSF48726">
    <property type="entry name" value="Immunoglobulin"/>
    <property type="match status" value="1"/>
</dbReference>
<dbReference type="PANTHER" id="PTHR15193:SF1">
    <property type="entry name" value="CD83 ANTIGEN"/>
    <property type="match status" value="1"/>
</dbReference>
<dbReference type="Gene3D" id="2.60.40.10">
    <property type="entry name" value="Immunoglobulins"/>
    <property type="match status" value="1"/>
</dbReference>
<evidence type="ECO:0000256" key="2">
    <source>
        <dbReference type="SAM" id="SignalP"/>
    </source>
</evidence>
<feature type="chain" id="PRO_5042834772" description="Ig-like domain-containing protein" evidence="2">
    <location>
        <begin position="21"/>
        <end position="267"/>
    </location>
</feature>
<keyword evidence="1" id="KW-0812">Transmembrane</keyword>
<evidence type="ECO:0000256" key="1">
    <source>
        <dbReference type="SAM" id="Phobius"/>
    </source>
</evidence>
<feature type="domain" description="Ig-like" evidence="3">
    <location>
        <begin position="3"/>
        <end position="131"/>
    </location>
</feature>
<accession>A0AAN7XIR3</accession>
<keyword evidence="1" id="KW-0472">Membrane</keyword>
<comment type="caution">
    <text evidence="4">The sequence shown here is derived from an EMBL/GenBank/DDBJ whole genome shotgun (WGS) entry which is preliminary data.</text>
</comment>
<protein>
    <recommendedName>
        <fullName evidence="3">Ig-like domain-containing protein</fullName>
    </recommendedName>
</protein>
<dbReference type="InterPro" id="IPR036179">
    <property type="entry name" value="Ig-like_dom_sf"/>
</dbReference>
<dbReference type="InterPro" id="IPR007110">
    <property type="entry name" value="Ig-like_dom"/>
</dbReference>
<dbReference type="CDD" id="cd00096">
    <property type="entry name" value="Ig"/>
    <property type="match status" value="1"/>
</dbReference>
<dbReference type="InterPro" id="IPR013783">
    <property type="entry name" value="Ig-like_fold"/>
</dbReference>
<dbReference type="SMART" id="SM00409">
    <property type="entry name" value="IG"/>
    <property type="match status" value="1"/>
</dbReference>
<evidence type="ECO:0000313" key="4">
    <source>
        <dbReference type="EMBL" id="KAK5861682.1"/>
    </source>
</evidence>
<keyword evidence="5" id="KW-1185">Reference proteome</keyword>
<feature type="transmembrane region" description="Helical" evidence="1">
    <location>
        <begin position="149"/>
        <end position="169"/>
    </location>
</feature>
<reference evidence="4 5" key="1">
    <citation type="journal article" date="2023" name="Genes (Basel)">
        <title>Chromosome-Level Genome Assembly and Circadian Gene Repertoire of the Patagonia Blennie Eleginops maclovinus-The Closest Ancestral Proxy of Antarctic Cryonotothenioids.</title>
        <authorList>
            <person name="Cheng C.C."/>
            <person name="Rivera-Colon A.G."/>
            <person name="Minhas B.F."/>
            <person name="Wilson L."/>
            <person name="Rayamajhi N."/>
            <person name="Vargas-Chacoff L."/>
            <person name="Catchen J.M."/>
        </authorList>
    </citation>
    <scope>NUCLEOTIDE SEQUENCE [LARGE SCALE GENOMIC DNA]</scope>
    <source>
        <strain evidence="4">JMC-PN-2008</strain>
    </source>
</reference>